<dbReference type="GeneID" id="57276534"/>
<dbReference type="AlphaFoldDB" id="A0A0R2HGA4"/>
<dbReference type="GO" id="GO:0003700">
    <property type="term" value="F:DNA-binding transcription factor activity"/>
    <property type="evidence" value="ECO:0007669"/>
    <property type="project" value="InterPro"/>
</dbReference>
<dbReference type="EMBL" id="CP012275">
    <property type="protein sequence ID" value="AMV63206.1"/>
    <property type="molecule type" value="Genomic_DNA"/>
</dbReference>
<dbReference type="Pfam" id="PF01047">
    <property type="entry name" value="MarR"/>
    <property type="match status" value="1"/>
</dbReference>
<dbReference type="InterPro" id="IPR000835">
    <property type="entry name" value="HTH_MarR-typ"/>
</dbReference>
<feature type="domain" description="HTH marR-type" evidence="4">
    <location>
        <begin position="7"/>
        <end position="138"/>
    </location>
</feature>
<dbReference type="InterPro" id="IPR036388">
    <property type="entry name" value="WH-like_DNA-bd_sf"/>
</dbReference>
<keyword evidence="1" id="KW-0805">Transcription regulation</keyword>
<dbReference type="KEGG" id="pdm:ADU72_0958"/>
<evidence type="ECO:0000256" key="1">
    <source>
        <dbReference type="ARBA" id="ARBA00023015"/>
    </source>
</evidence>
<evidence type="ECO:0000313" key="7">
    <source>
        <dbReference type="Proteomes" id="UP000076244"/>
    </source>
</evidence>
<dbReference type="InterPro" id="IPR036390">
    <property type="entry name" value="WH_DNA-bd_sf"/>
</dbReference>
<proteinExistence type="predicted"/>
<dbReference type="Gene3D" id="1.10.10.10">
    <property type="entry name" value="Winged helix-like DNA-binding domain superfamily/Winged helix DNA-binding domain"/>
    <property type="match status" value="1"/>
</dbReference>
<evidence type="ECO:0000313" key="5">
    <source>
        <dbReference type="EMBL" id="AMV63206.1"/>
    </source>
</evidence>
<dbReference type="RefSeq" id="WP_046871750.1">
    <property type="nucleotide sequence ID" value="NZ_BAAAXI010000157.1"/>
</dbReference>
<name>A0A0R2HGA4_9LACO</name>
<dbReference type="GO" id="GO:0006950">
    <property type="term" value="P:response to stress"/>
    <property type="evidence" value="ECO:0007669"/>
    <property type="project" value="TreeGrafter"/>
</dbReference>
<dbReference type="SUPFAM" id="SSF46785">
    <property type="entry name" value="Winged helix' DNA-binding domain"/>
    <property type="match status" value="1"/>
</dbReference>
<evidence type="ECO:0000259" key="4">
    <source>
        <dbReference type="PROSITE" id="PS50995"/>
    </source>
</evidence>
<dbReference type="PROSITE" id="PS01117">
    <property type="entry name" value="HTH_MARR_1"/>
    <property type="match status" value="1"/>
</dbReference>
<dbReference type="Proteomes" id="UP000076244">
    <property type="component" value="Chromosome"/>
</dbReference>
<dbReference type="PANTHER" id="PTHR33164">
    <property type="entry name" value="TRANSCRIPTIONAL REGULATOR, MARR FAMILY"/>
    <property type="match status" value="1"/>
</dbReference>
<dbReference type="OrthoDB" id="2329008at2"/>
<keyword evidence="2" id="KW-0238">DNA-binding</keyword>
<evidence type="ECO:0000256" key="3">
    <source>
        <dbReference type="ARBA" id="ARBA00023163"/>
    </source>
</evidence>
<accession>A0A0R2HGA4</accession>
<dbReference type="GO" id="GO:0003677">
    <property type="term" value="F:DNA binding"/>
    <property type="evidence" value="ECO:0007669"/>
    <property type="project" value="UniProtKB-KW"/>
</dbReference>
<evidence type="ECO:0000313" key="6">
    <source>
        <dbReference type="EMBL" id="AMV66899.1"/>
    </source>
</evidence>
<dbReference type="PRINTS" id="PR00598">
    <property type="entry name" value="HTHMARR"/>
</dbReference>
<evidence type="ECO:0000256" key="2">
    <source>
        <dbReference type="ARBA" id="ARBA00023125"/>
    </source>
</evidence>
<dbReference type="Proteomes" id="UP000076405">
    <property type="component" value="Chromosome"/>
</dbReference>
<keyword evidence="3" id="KW-0804">Transcription</keyword>
<evidence type="ECO:0000313" key="8">
    <source>
        <dbReference type="Proteomes" id="UP000076405"/>
    </source>
</evidence>
<gene>
    <name evidence="5" type="ORF">ADU70_1736</name>
    <name evidence="6" type="ORF">ADU72_0958</name>
</gene>
<dbReference type="InterPro" id="IPR023187">
    <property type="entry name" value="Tscrpt_reg_MarR-type_CS"/>
</dbReference>
<dbReference type="PROSITE" id="PS50995">
    <property type="entry name" value="HTH_MARR_2"/>
    <property type="match status" value="1"/>
</dbReference>
<organism evidence="5 8">
    <name type="scientific">Pediococcus damnosus</name>
    <dbReference type="NCBI Taxonomy" id="51663"/>
    <lineage>
        <taxon>Bacteria</taxon>
        <taxon>Bacillati</taxon>
        <taxon>Bacillota</taxon>
        <taxon>Bacilli</taxon>
        <taxon>Lactobacillales</taxon>
        <taxon>Lactobacillaceae</taxon>
        <taxon>Pediococcus</taxon>
    </lineage>
</organism>
<dbReference type="PANTHER" id="PTHR33164:SF43">
    <property type="entry name" value="HTH-TYPE TRANSCRIPTIONAL REPRESSOR YETL"/>
    <property type="match status" value="1"/>
</dbReference>
<protein>
    <submittedName>
        <fullName evidence="5">Transcriptional regulator, Mar family</fullName>
    </submittedName>
</protein>
<dbReference type="SMART" id="SM00347">
    <property type="entry name" value="HTH_MARR"/>
    <property type="match status" value="1"/>
</dbReference>
<sequence>METESTSSDIFAKFFQTFAQVISQSRSLDEFGLTNLQATTLRNVYQHSGITMTQLAQSVGITRPQLTRIVNTLEERGLVHRHHNEKNRRVINVQQTQKGKRIIKKHMELIQSRIQRLVGSLDANDQEALIHHLKESTRLIEKAGFVKTEIEKK</sequence>
<reference evidence="7 8" key="1">
    <citation type="journal article" date="2016" name="PLoS ONE">
        <title>The Identification of Novel Diagnostic Marker Genes for the Detection of Beer Spoiling Pediococcus damnosus Strains Using the BlAst Diagnostic Gene findEr.</title>
        <authorList>
            <person name="Behr J."/>
            <person name="Geissler A.J."/>
            <person name="Schmid J."/>
            <person name="Zehe A."/>
            <person name="Vogel R.F."/>
        </authorList>
    </citation>
    <scope>NUCLEOTIDE SEQUENCE [LARGE SCALE GENOMIC DNA]</scope>
    <source>
        <strain evidence="5 8">TMW 2.1533</strain>
        <strain evidence="6 7">TMW 2.1535</strain>
    </source>
</reference>
<dbReference type="InterPro" id="IPR039422">
    <property type="entry name" value="MarR/SlyA-like"/>
</dbReference>
<keyword evidence="7" id="KW-1185">Reference proteome</keyword>
<dbReference type="EMBL" id="CP012288">
    <property type="protein sequence ID" value="AMV66899.1"/>
    <property type="molecule type" value="Genomic_DNA"/>
</dbReference>